<dbReference type="GO" id="GO:0004664">
    <property type="term" value="F:prephenate dehydratase activity"/>
    <property type="evidence" value="ECO:0007669"/>
    <property type="project" value="UniProtKB-EC"/>
</dbReference>
<name>A0A3A9K4C9_9BACI</name>
<keyword evidence="10" id="KW-1185">Reference proteome</keyword>
<dbReference type="AlphaFoldDB" id="A0A3A9K4C9"/>
<accession>A0A3A9K4C9</accession>
<dbReference type="PROSITE" id="PS51171">
    <property type="entry name" value="PREPHENATE_DEHYDR_3"/>
    <property type="match status" value="1"/>
</dbReference>
<dbReference type="OrthoDB" id="9802281at2"/>
<evidence type="ECO:0000256" key="7">
    <source>
        <dbReference type="ARBA" id="ARBA00047848"/>
    </source>
</evidence>
<dbReference type="SUPFAM" id="SSF53850">
    <property type="entry name" value="Periplasmic binding protein-like II"/>
    <property type="match status" value="1"/>
</dbReference>
<evidence type="ECO:0000256" key="5">
    <source>
        <dbReference type="ARBA" id="ARBA00023222"/>
    </source>
</evidence>
<gene>
    <name evidence="9" type="ORF">CR203_22115</name>
</gene>
<keyword evidence="5" id="KW-0584">Phenylalanine biosynthesis</keyword>
<evidence type="ECO:0000256" key="4">
    <source>
        <dbReference type="ARBA" id="ARBA00023141"/>
    </source>
</evidence>
<comment type="catalytic activity">
    <reaction evidence="7">
        <text>prephenate + H(+) = 3-phenylpyruvate + CO2 + H2O</text>
        <dbReference type="Rhea" id="RHEA:21648"/>
        <dbReference type="ChEBI" id="CHEBI:15377"/>
        <dbReference type="ChEBI" id="CHEBI:15378"/>
        <dbReference type="ChEBI" id="CHEBI:16526"/>
        <dbReference type="ChEBI" id="CHEBI:18005"/>
        <dbReference type="ChEBI" id="CHEBI:29934"/>
        <dbReference type="EC" id="4.2.1.51"/>
    </reaction>
</comment>
<dbReference type="PANTHER" id="PTHR21022">
    <property type="entry name" value="PREPHENATE DEHYDRATASE P PROTEIN"/>
    <property type="match status" value="1"/>
</dbReference>
<evidence type="ECO:0000259" key="8">
    <source>
        <dbReference type="PROSITE" id="PS51171"/>
    </source>
</evidence>
<sequence length="178" mass="19673">MIVSICGTEGSYAETAALEMLGEGISLLYCNSFQSALDSVENKRSDYVILPVKTSNSGYVSEVNELLSSGNWRVKQKFGLHTHHCLMAVKGQELTSIKLVYSHPKALQECELYLSKLNVSLRDFYNTAASAKYVAENHLLNTAVIASKQAARLYGLEILAENIENNSDVTTFYAIIPR</sequence>
<dbReference type="EC" id="4.2.1.51" evidence="2"/>
<dbReference type="EMBL" id="PDOE01000021">
    <property type="protein sequence ID" value="RKL65161.1"/>
    <property type="molecule type" value="Genomic_DNA"/>
</dbReference>
<comment type="pathway">
    <text evidence="1">Amino-acid biosynthesis; L-phenylalanine biosynthesis; phenylpyruvate from prephenate: step 1/1.</text>
</comment>
<dbReference type="GO" id="GO:0005737">
    <property type="term" value="C:cytoplasm"/>
    <property type="evidence" value="ECO:0007669"/>
    <property type="project" value="TreeGrafter"/>
</dbReference>
<proteinExistence type="predicted"/>
<protein>
    <recommendedName>
        <fullName evidence="2">prephenate dehydratase</fullName>
        <ecNumber evidence="2">4.2.1.51</ecNumber>
    </recommendedName>
</protein>
<keyword evidence="3" id="KW-0028">Amino-acid biosynthesis</keyword>
<evidence type="ECO:0000256" key="1">
    <source>
        <dbReference type="ARBA" id="ARBA00004741"/>
    </source>
</evidence>
<reference evidence="9 10" key="1">
    <citation type="submission" date="2017-10" db="EMBL/GenBank/DDBJ databases">
        <title>Bacillus sp. nov., a halophilic bacterium isolated from a Keqin Lake.</title>
        <authorList>
            <person name="Wang H."/>
        </authorList>
    </citation>
    <scope>NUCLEOTIDE SEQUENCE [LARGE SCALE GENOMIC DNA]</scope>
    <source>
        <strain evidence="9 10">KCTC 13187</strain>
    </source>
</reference>
<evidence type="ECO:0000256" key="2">
    <source>
        <dbReference type="ARBA" id="ARBA00013147"/>
    </source>
</evidence>
<dbReference type="InterPro" id="IPR001086">
    <property type="entry name" value="Preph_deHydtase"/>
</dbReference>
<feature type="domain" description="Prephenate dehydratase" evidence="8">
    <location>
        <begin position="2"/>
        <end position="178"/>
    </location>
</feature>
<comment type="caution">
    <text evidence="9">The sequence shown here is derived from an EMBL/GenBank/DDBJ whole genome shotgun (WGS) entry which is preliminary data.</text>
</comment>
<evidence type="ECO:0000313" key="10">
    <source>
        <dbReference type="Proteomes" id="UP000281498"/>
    </source>
</evidence>
<keyword evidence="4" id="KW-0057">Aromatic amino acid biosynthesis</keyword>
<keyword evidence="6" id="KW-0456">Lyase</keyword>
<organism evidence="9 10">
    <name type="scientific">Salipaludibacillus neizhouensis</name>
    <dbReference type="NCBI Taxonomy" id="885475"/>
    <lineage>
        <taxon>Bacteria</taxon>
        <taxon>Bacillati</taxon>
        <taxon>Bacillota</taxon>
        <taxon>Bacilli</taxon>
        <taxon>Bacillales</taxon>
        <taxon>Bacillaceae</taxon>
    </lineage>
</organism>
<dbReference type="PANTHER" id="PTHR21022:SF19">
    <property type="entry name" value="PREPHENATE DEHYDRATASE-RELATED"/>
    <property type="match status" value="1"/>
</dbReference>
<dbReference type="Proteomes" id="UP000281498">
    <property type="component" value="Unassembled WGS sequence"/>
</dbReference>
<dbReference type="RefSeq" id="WP_110935580.1">
    <property type="nucleotide sequence ID" value="NZ_KZ614146.1"/>
</dbReference>
<dbReference type="UniPathway" id="UPA00121">
    <property type="reaction ID" value="UER00345"/>
</dbReference>
<dbReference type="Pfam" id="PF00800">
    <property type="entry name" value="PDT"/>
    <property type="match status" value="1"/>
</dbReference>
<evidence type="ECO:0000256" key="3">
    <source>
        <dbReference type="ARBA" id="ARBA00022605"/>
    </source>
</evidence>
<dbReference type="Gene3D" id="3.40.190.10">
    <property type="entry name" value="Periplasmic binding protein-like II"/>
    <property type="match status" value="2"/>
</dbReference>
<evidence type="ECO:0000256" key="6">
    <source>
        <dbReference type="ARBA" id="ARBA00023239"/>
    </source>
</evidence>
<dbReference type="GO" id="GO:0009094">
    <property type="term" value="P:L-phenylalanine biosynthetic process"/>
    <property type="evidence" value="ECO:0007669"/>
    <property type="project" value="UniProtKB-UniPathway"/>
</dbReference>
<dbReference type="CDD" id="cd13631">
    <property type="entry name" value="PBP2_Ct-PDT_like"/>
    <property type="match status" value="1"/>
</dbReference>
<evidence type="ECO:0000313" key="9">
    <source>
        <dbReference type="EMBL" id="RKL65161.1"/>
    </source>
</evidence>